<evidence type="ECO:0000313" key="1">
    <source>
        <dbReference type="EMBL" id="KIP12848.1"/>
    </source>
</evidence>
<reference evidence="1 2" key="1">
    <citation type="journal article" date="2014" name="PLoS Genet.">
        <title>Analysis of the Phlebiopsis gigantea genome, transcriptome and secretome provides insight into its pioneer colonization strategies of wood.</title>
        <authorList>
            <person name="Hori C."/>
            <person name="Ishida T."/>
            <person name="Igarashi K."/>
            <person name="Samejima M."/>
            <person name="Suzuki H."/>
            <person name="Master E."/>
            <person name="Ferreira P."/>
            <person name="Ruiz-Duenas F.J."/>
            <person name="Held B."/>
            <person name="Canessa P."/>
            <person name="Larrondo L.F."/>
            <person name="Schmoll M."/>
            <person name="Druzhinina I.S."/>
            <person name="Kubicek C.P."/>
            <person name="Gaskell J.A."/>
            <person name="Kersten P."/>
            <person name="St John F."/>
            <person name="Glasner J."/>
            <person name="Sabat G."/>
            <person name="Splinter BonDurant S."/>
            <person name="Syed K."/>
            <person name="Yadav J."/>
            <person name="Mgbeahuruike A.C."/>
            <person name="Kovalchuk A."/>
            <person name="Asiegbu F.O."/>
            <person name="Lackner G."/>
            <person name="Hoffmeister D."/>
            <person name="Rencoret J."/>
            <person name="Gutierrez A."/>
            <person name="Sun H."/>
            <person name="Lindquist E."/>
            <person name="Barry K."/>
            <person name="Riley R."/>
            <person name="Grigoriev I.V."/>
            <person name="Henrissat B."/>
            <person name="Kues U."/>
            <person name="Berka R.M."/>
            <person name="Martinez A.T."/>
            <person name="Covert S.F."/>
            <person name="Blanchette R.A."/>
            <person name="Cullen D."/>
        </authorList>
    </citation>
    <scope>NUCLEOTIDE SEQUENCE [LARGE SCALE GENOMIC DNA]</scope>
    <source>
        <strain evidence="1 2">11061_1 CR5-6</strain>
    </source>
</reference>
<proteinExistence type="predicted"/>
<organism evidence="1 2">
    <name type="scientific">Phlebiopsis gigantea (strain 11061_1 CR5-6)</name>
    <name type="common">White-rot fungus</name>
    <name type="synonym">Peniophora gigantea</name>
    <dbReference type="NCBI Taxonomy" id="745531"/>
    <lineage>
        <taxon>Eukaryota</taxon>
        <taxon>Fungi</taxon>
        <taxon>Dikarya</taxon>
        <taxon>Basidiomycota</taxon>
        <taxon>Agaricomycotina</taxon>
        <taxon>Agaricomycetes</taxon>
        <taxon>Polyporales</taxon>
        <taxon>Phanerochaetaceae</taxon>
        <taxon>Phlebiopsis</taxon>
    </lineage>
</organism>
<sequence length="99" mass="10514">MGRRTCIAGVLGPSCSSLLFVACFAFEVKINLRSPGRPHPSGKTREVLYGHSVGVDMNLGGTLGVAAWAGDRTPSRVARHNGSRMDVDVPIGKVLKTHD</sequence>
<gene>
    <name evidence="1" type="ORF">PHLGIDRAFT_137581</name>
</gene>
<name>A0A0C3PXJ5_PHLG1</name>
<accession>A0A0C3PXJ5</accession>
<keyword evidence="2" id="KW-1185">Reference proteome</keyword>
<protein>
    <submittedName>
        <fullName evidence="1">Uncharacterized protein</fullName>
    </submittedName>
</protein>
<evidence type="ECO:0000313" key="2">
    <source>
        <dbReference type="Proteomes" id="UP000053257"/>
    </source>
</evidence>
<dbReference type="AlphaFoldDB" id="A0A0C3PXJ5"/>
<dbReference type="PROSITE" id="PS51257">
    <property type="entry name" value="PROKAR_LIPOPROTEIN"/>
    <property type="match status" value="1"/>
</dbReference>
<dbReference type="EMBL" id="KN840438">
    <property type="protein sequence ID" value="KIP12848.1"/>
    <property type="molecule type" value="Genomic_DNA"/>
</dbReference>
<dbReference type="HOGENOM" id="CLU_2321170_0_0_1"/>
<dbReference type="Proteomes" id="UP000053257">
    <property type="component" value="Unassembled WGS sequence"/>
</dbReference>